<accession>A0A4Y2HQ68</accession>
<dbReference type="InterPro" id="IPR000953">
    <property type="entry name" value="Chromo/chromo_shadow_dom"/>
</dbReference>
<proteinExistence type="predicted"/>
<dbReference type="PANTHER" id="PTHR46585:SF1">
    <property type="entry name" value="CHROMO DOMAIN-CONTAINING PROTEIN"/>
    <property type="match status" value="1"/>
</dbReference>
<dbReference type="Gene3D" id="3.30.420.10">
    <property type="entry name" value="Ribonuclease H-like superfamily/Ribonuclease H"/>
    <property type="match status" value="1"/>
</dbReference>
<dbReference type="InterPro" id="IPR001584">
    <property type="entry name" value="Integrase_cat-core"/>
</dbReference>
<dbReference type="InterPro" id="IPR036397">
    <property type="entry name" value="RNaseH_sf"/>
</dbReference>
<evidence type="ECO:0000259" key="1">
    <source>
        <dbReference type="PROSITE" id="PS50013"/>
    </source>
</evidence>
<dbReference type="PROSITE" id="PS50013">
    <property type="entry name" value="CHROMO_2"/>
    <property type="match status" value="1"/>
</dbReference>
<dbReference type="AlphaFoldDB" id="A0A4Y2HQ68"/>
<gene>
    <name evidence="3" type="primary">F54H12.3_86</name>
    <name evidence="3" type="ORF">AVEN_73688_1</name>
</gene>
<evidence type="ECO:0000313" key="4">
    <source>
        <dbReference type="Proteomes" id="UP000499080"/>
    </source>
</evidence>
<dbReference type="InterPro" id="IPR025995">
    <property type="entry name" value="Tudor-knot"/>
</dbReference>
<dbReference type="Pfam" id="PF11717">
    <property type="entry name" value="Tudor-knot"/>
    <property type="match status" value="1"/>
</dbReference>
<dbReference type="GO" id="GO:0005694">
    <property type="term" value="C:chromosome"/>
    <property type="evidence" value="ECO:0007669"/>
    <property type="project" value="UniProtKB-ARBA"/>
</dbReference>
<dbReference type="InterPro" id="IPR016197">
    <property type="entry name" value="Chromo-like_dom_sf"/>
</dbReference>
<dbReference type="GO" id="GO:0003676">
    <property type="term" value="F:nucleic acid binding"/>
    <property type="evidence" value="ECO:0007669"/>
    <property type="project" value="InterPro"/>
</dbReference>
<dbReference type="Gene3D" id="2.40.50.40">
    <property type="match status" value="1"/>
</dbReference>
<dbReference type="PANTHER" id="PTHR46585">
    <property type="entry name" value="INTEGRASE CORE DOMAIN CONTAINING PROTEIN"/>
    <property type="match status" value="1"/>
</dbReference>
<comment type="caution">
    <text evidence="3">The sequence shown here is derived from an EMBL/GenBank/DDBJ whole genome shotgun (WGS) entry which is preliminary data.</text>
</comment>
<reference evidence="3 4" key="1">
    <citation type="journal article" date="2019" name="Sci. Rep.">
        <title>Orb-weaving spider Araneus ventricosus genome elucidates the spidroin gene catalogue.</title>
        <authorList>
            <person name="Kono N."/>
            <person name="Nakamura H."/>
            <person name="Ohtoshi R."/>
            <person name="Moran D.A.P."/>
            <person name="Shinohara A."/>
            <person name="Yoshida Y."/>
            <person name="Fujiwara M."/>
            <person name="Mori M."/>
            <person name="Tomita M."/>
            <person name="Arakawa K."/>
        </authorList>
    </citation>
    <scope>NUCLEOTIDE SEQUENCE [LARGE SCALE GENOMIC DNA]</scope>
</reference>
<feature type="domain" description="Chromo" evidence="1">
    <location>
        <begin position="199"/>
        <end position="243"/>
    </location>
</feature>
<sequence>MMLEAMKKLLKQAKPIVNLQTDEGKEFYNKQVQQLLKKNKINHYSSHSEHKASVVERFNRTLKNKLFRIFTHRGSYKYIDVLDKVIKSYNNSIHRTTGFAPNDVTSNLEPLIFEKVYGYKTEIRYTFNVGDQVRISKAKKTFRRGYLPNWSDEVFTIDKRFATNPPTYILKDLKGETLKGRFYANELQRVRKSSSDTLWRIEKVLRTKGKGENKEYFVKWRGFDNRFNSWVKKKWMSRLQIFT</sequence>
<dbReference type="OrthoDB" id="6431989at2759"/>
<keyword evidence="4" id="KW-1185">Reference proteome</keyword>
<dbReference type="CDD" id="cd00024">
    <property type="entry name" value="CD_CSD"/>
    <property type="match status" value="1"/>
</dbReference>
<dbReference type="SUPFAM" id="SSF53098">
    <property type="entry name" value="Ribonuclease H-like"/>
    <property type="match status" value="1"/>
</dbReference>
<dbReference type="SUPFAM" id="SSF54160">
    <property type="entry name" value="Chromo domain-like"/>
    <property type="match status" value="1"/>
</dbReference>
<dbReference type="EMBL" id="BGPR01002090">
    <property type="protein sequence ID" value="GBM67554.1"/>
    <property type="molecule type" value="Genomic_DNA"/>
</dbReference>
<evidence type="ECO:0000313" key="3">
    <source>
        <dbReference type="EMBL" id="GBM67554.1"/>
    </source>
</evidence>
<organism evidence="3 4">
    <name type="scientific">Araneus ventricosus</name>
    <name type="common">Orbweaver spider</name>
    <name type="synonym">Epeira ventricosa</name>
    <dbReference type="NCBI Taxonomy" id="182803"/>
    <lineage>
        <taxon>Eukaryota</taxon>
        <taxon>Metazoa</taxon>
        <taxon>Ecdysozoa</taxon>
        <taxon>Arthropoda</taxon>
        <taxon>Chelicerata</taxon>
        <taxon>Arachnida</taxon>
        <taxon>Araneae</taxon>
        <taxon>Araneomorphae</taxon>
        <taxon>Entelegynae</taxon>
        <taxon>Araneoidea</taxon>
        <taxon>Araneidae</taxon>
        <taxon>Araneus</taxon>
    </lineage>
</organism>
<dbReference type="InterPro" id="IPR012337">
    <property type="entry name" value="RNaseH-like_sf"/>
</dbReference>
<feature type="domain" description="Integrase catalytic" evidence="2">
    <location>
        <begin position="1"/>
        <end position="109"/>
    </location>
</feature>
<dbReference type="PROSITE" id="PS50994">
    <property type="entry name" value="INTEGRASE"/>
    <property type="match status" value="1"/>
</dbReference>
<protein>
    <submittedName>
        <fullName evidence="3">Uncharacterized transposon-derived protein F54H12.3</fullName>
    </submittedName>
</protein>
<evidence type="ECO:0000259" key="2">
    <source>
        <dbReference type="PROSITE" id="PS50994"/>
    </source>
</evidence>
<dbReference type="GO" id="GO:0015074">
    <property type="term" value="P:DNA integration"/>
    <property type="evidence" value="ECO:0007669"/>
    <property type="project" value="InterPro"/>
</dbReference>
<name>A0A4Y2HQ68_ARAVE</name>
<dbReference type="Proteomes" id="UP000499080">
    <property type="component" value="Unassembled WGS sequence"/>
</dbReference>